<dbReference type="SMART" id="SM00530">
    <property type="entry name" value="HTH_XRE"/>
    <property type="match status" value="1"/>
</dbReference>
<dbReference type="GO" id="GO:0003677">
    <property type="term" value="F:DNA binding"/>
    <property type="evidence" value="ECO:0007669"/>
    <property type="project" value="InterPro"/>
</dbReference>
<evidence type="ECO:0000259" key="2">
    <source>
        <dbReference type="PROSITE" id="PS50943"/>
    </source>
</evidence>
<dbReference type="Pfam" id="PF15943">
    <property type="entry name" value="YdaS_toxin"/>
    <property type="match status" value="1"/>
</dbReference>
<feature type="domain" description="HTH cro/C1-type" evidence="2">
    <location>
        <begin position="15"/>
        <end position="60"/>
    </location>
</feature>
<name>A0A346K9C6_HAEIF</name>
<accession>A0A346K9C6</accession>
<sequence>MMNKTILKAIKIFKSQQALAAACGVSQNAVSKWLNGGSISLENALKIEKATNGKVKAEMFSKEFSSLLARN</sequence>
<protein>
    <submittedName>
        <fullName evidence="3">Helix-turn-helix domain-containing protein</fullName>
    </submittedName>
</protein>
<dbReference type="EMBL" id="QVJI01000029">
    <property type="protein sequence ID" value="RFN62297.1"/>
    <property type="molecule type" value="Genomic_DNA"/>
</dbReference>
<dbReference type="AlphaFoldDB" id="A0A346K9C6"/>
<comment type="caution">
    <text evidence="3">The sequence shown here is derived from an EMBL/GenBank/DDBJ whole genome shotgun (WGS) entry which is preliminary data.</text>
</comment>
<evidence type="ECO:0000313" key="3">
    <source>
        <dbReference type="EMBL" id="RFN62297.1"/>
    </source>
</evidence>
<dbReference type="PROSITE" id="PS50943">
    <property type="entry name" value="HTH_CROC1"/>
    <property type="match status" value="1"/>
</dbReference>
<feature type="chain" id="PRO_5044389034" evidence="1">
    <location>
        <begin position="21"/>
        <end position="71"/>
    </location>
</feature>
<feature type="signal peptide" evidence="1">
    <location>
        <begin position="1"/>
        <end position="20"/>
    </location>
</feature>
<evidence type="ECO:0000256" key="1">
    <source>
        <dbReference type="SAM" id="SignalP"/>
    </source>
</evidence>
<proteinExistence type="predicted"/>
<dbReference type="Gene3D" id="1.10.260.40">
    <property type="entry name" value="lambda repressor-like DNA-binding domains"/>
    <property type="match status" value="1"/>
</dbReference>
<dbReference type="SUPFAM" id="SSF47413">
    <property type="entry name" value="lambda repressor-like DNA-binding domains"/>
    <property type="match status" value="1"/>
</dbReference>
<dbReference type="CDD" id="cd00093">
    <property type="entry name" value="HTH_XRE"/>
    <property type="match status" value="1"/>
</dbReference>
<organism evidence="3">
    <name type="scientific">Haemophilus influenzae</name>
    <dbReference type="NCBI Taxonomy" id="727"/>
    <lineage>
        <taxon>Bacteria</taxon>
        <taxon>Pseudomonadati</taxon>
        <taxon>Pseudomonadota</taxon>
        <taxon>Gammaproteobacteria</taxon>
        <taxon>Pasteurellales</taxon>
        <taxon>Pasteurellaceae</taxon>
        <taxon>Haemophilus</taxon>
    </lineage>
</organism>
<dbReference type="InterPro" id="IPR031856">
    <property type="entry name" value="YdaS_toxin-like"/>
</dbReference>
<dbReference type="InterPro" id="IPR010982">
    <property type="entry name" value="Lambda_DNA-bd_dom_sf"/>
</dbReference>
<reference evidence="3" key="1">
    <citation type="submission" date="2018-08" db="EMBL/GenBank/DDBJ databases">
        <title>Antagonistic pleiotropy in the bifunctional surface protein FadL/P1 during adaptation of Haemophilus influenzae to chronic lung infection associated with COPD.</title>
        <authorList>
            <person name="Moleres J."/>
            <person name="Ehrlich R."/>
        </authorList>
    </citation>
    <scope>NUCLEOTIDE SEQUENCE [LARGE SCALE GENOMIC DNA]</scope>
    <source>
        <strain evidence="3">P668-6062</strain>
    </source>
</reference>
<gene>
    <name evidence="3" type="ORF">CH627_09980</name>
</gene>
<dbReference type="KEGG" id="hih:NF38_03295"/>
<keyword evidence="1" id="KW-0732">Signal</keyword>
<dbReference type="InterPro" id="IPR001387">
    <property type="entry name" value="Cro/C1-type_HTH"/>
</dbReference>